<dbReference type="EMBL" id="CAJNOQ010029094">
    <property type="protein sequence ID" value="CAF1566362.1"/>
    <property type="molecule type" value="Genomic_DNA"/>
</dbReference>
<proteinExistence type="predicted"/>
<gene>
    <name evidence="1" type="ORF">GPM918_LOCUS40101</name>
    <name evidence="2" type="ORF">SRO942_LOCUS41019</name>
</gene>
<feature type="non-terminal residue" evidence="1">
    <location>
        <position position="1"/>
    </location>
</feature>
<evidence type="ECO:0000313" key="3">
    <source>
        <dbReference type="Proteomes" id="UP000663829"/>
    </source>
</evidence>
<comment type="caution">
    <text evidence="1">The sequence shown here is derived from an EMBL/GenBank/DDBJ whole genome shotgun (WGS) entry which is preliminary data.</text>
</comment>
<reference evidence="1" key="1">
    <citation type="submission" date="2021-02" db="EMBL/GenBank/DDBJ databases">
        <authorList>
            <person name="Nowell W R."/>
        </authorList>
    </citation>
    <scope>NUCLEOTIDE SEQUENCE</scope>
</reference>
<accession>A0A815Y3V3</accession>
<dbReference type="EMBL" id="CAJOBC010094881">
    <property type="protein sequence ID" value="CAF4428603.1"/>
    <property type="molecule type" value="Genomic_DNA"/>
</dbReference>
<protein>
    <submittedName>
        <fullName evidence="1">Uncharacterized protein</fullName>
    </submittedName>
</protein>
<dbReference type="Proteomes" id="UP000663829">
    <property type="component" value="Unassembled WGS sequence"/>
</dbReference>
<evidence type="ECO:0000313" key="2">
    <source>
        <dbReference type="EMBL" id="CAF4428603.1"/>
    </source>
</evidence>
<dbReference type="Proteomes" id="UP000681722">
    <property type="component" value="Unassembled WGS sequence"/>
</dbReference>
<organism evidence="1 3">
    <name type="scientific">Didymodactylos carnosus</name>
    <dbReference type="NCBI Taxonomy" id="1234261"/>
    <lineage>
        <taxon>Eukaryota</taxon>
        <taxon>Metazoa</taxon>
        <taxon>Spiralia</taxon>
        <taxon>Gnathifera</taxon>
        <taxon>Rotifera</taxon>
        <taxon>Eurotatoria</taxon>
        <taxon>Bdelloidea</taxon>
        <taxon>Philodinida</taxon>
        <taxon>Philodinidae</taxon>
        <taxon>Didymodactylos</taxon>
    </lineage>
</organism>
<evidence type="ECO:0000313" key="1">
    <source>
        <dbReference type="EMBL" id="CAF1566362.1"/>
    </source>
</evidence>
<dbReference type="AlphaFoldDB" id="A0A815Y3V3"/>
<name>A0A815Y3V3_9BILA</name>
<sequence>QRMTTTENLFDIPYNRPNEQFLAETDYRLYDHLAAQDNTKSKRKRSQGKTDCCWLQTFSMQQSEQCVTTIPQYPSADIPLNAFVC</sequence>
<keyword evidence="3" id="KW-1185">Reference proteome</keyword>